<dbReference type="PANTHER" id="PTHR34703:SF1">
    <property type="entry name" value="ANTIPORTER SUBUNIT MNHG2-RELATED"/>
    <property type="match status" value="1"/>
</dbReference>
<evidence type="ECO:0000256" key="2">
    <source>
        <dbReference type="SAM" id="Phobius"/>
    </source>
</evidence>
<evidence type="ECO:0000256" key="1">
    <source>
        <dbReference type="ARBA" id="ARBA00008404"/>
    </source>
</evidence>
<keyword evidence="2" id="KW-1133">Transmembrane helix</keyword>
<sequence length="108" mass="11470">MTLLGAILILVGAFFTLVGAVGLFRFRTLYARMHAATKPQMLGLLCLLSGLALTIRTWQAVLGCVLILAIQMVAAPVASHLMGRSAYRQGLADGPELVVDELAADTDD</sequence>
<keyword evidence="2" id="KW-0472">Membrane</keyword>
<feature type="transmembrane region" description="Helical" evidence="2">
    <location>
        <begin position="60"/>
        <end position="78"/>
    </location>
</feature>
<proteinExistence type="inferred from homology"/>
<dbReference type="NCBIfam" id="TIGR01300">
    <property type="entry name" value="CPA3_mnhG_phaG"/>
    <property type="match status" value="1"/>
</dbReference>
<organism evidence="3">
    <name type="scientific">Scrofimicrobium appendicitidis</name>
    <dbReference type="NCBI Taxonomy" id="3079930"/>
    <lineage>
        <taxon>Bacteria</taxon>
        <taxon>Bacillati</taxon>
        <taxon>Actinomycetota</taxon>
        <taxon>Actinomycetes</taxon>
        <taxon>Actinomycetales</taxon>
        <taxon>Actinomycetaceae</taxon>
        <taxon>Scrofimicrobium</taxon>
    </lineage>
</organism>
<protein>
    <submittedName>
        <fullName evidence="3">Monovalent cation/H(+) antiporter subunit G</fullName>
    </submittedName>
</protein>
<dbReference type="EMBL" id="CP138335">
    <property type="protein sequence ID" value="XBW08173.1"/>
    <property type="molecule type" value="Genomic_DNA"/>
</dbReference>
<dbReference type="InterPro" id="IPR005133">
    <property type="entry name" value="PhaG_MnhG_YufB"/>
</dbReference>
<feature type="transmembrane region" description="Helical" evidence="2">
    <location>
        <begin position="6"/>
        <end position="24"/>
    </location>
</feature>
<dbReference type="AlphaFoldDB" id="A0AAU7V9V8"/>
<dbReference type="GO" id="GO:0015385">
    <property type="term" value="F:sodium:proton antiporter activity"/>
    <property type="evidence" value="ECO:0007669"/>
    <property type="project" value="TreeGrafter"/>
</dbReference>
<name>A0AAU7V9V8_9ACTO</name>
<evidence type="ECO:0000313" key="3">
    <source>
        <dbReference type="EMBL" id="XBW08173.1"/>
    </source>
</evidence>
<gene>
    <name evidence="3" type="primary">mnhG</name>
    <name evidence="3" type="ORF">SAC06_01030</name>
</gene>
<dbReference type="RefSeq" id="WP_350258372.1">
    <property type="nucleotide sequence ID" value="NZ_CP138335.1"/>
</dbReference>
<keyword evidence="2" id="KW-0812">Transmembrane</keyword>
<dbReference type="KEGG" id="sapp:SAC06_01030"/>
<dbReference type="Pfam" id="PF03334">
    <property type="entry name" value="PhaG_MnhG_YufB"/>
    <property type="match status" value="1"/>
</dbReference>
<dbReference type="PANTHER" id="PTHR34703">
    <property type="entry name" value="ANTIPORTER SUBUNIT MNHG2-RELATED"/>
    <property type="match status" value="1"/>
</dbReference>
<reference evidence="3" key="1">
    <citation type="submission" date="2023-11" db="EMBL/GenBank/DDBJ databases">
        <title>Scrofimicrobium hongkongense sp. nov., isolated from a patient with peritonitis.</title>
        <authorList>
            <person name="Lao H.Y."/>
            <person name="Wong A.Y.P."/>
            <person name="Ng T.L."/>
            <person name="Wong R.Y.L."/>
            <person name="Yau M.C.Y."/>
            <person name="Lam J.Y.W."/>
            <person name="Siu G.K.H."/>
        </authorList>
    </citation>
    <scope>NUCLEOTIDE SEQUENCE</scope>
    <source>
        <strain evidence="3">R131</strain>
    </source>
</reference>
<comment type="similarity">
    <text evidence="1">Belongs to the CPA3 antiporters (TC 2.A.63) subunit G family.</text>
</comment>
<accession>A0AAU7V9V8</accession>